<dbReference type="STRING" id="471853.Bcav_2966"/>
<comment type="similarity">
    <text evidence="1">Belongs to the sigma-70 factor family. ECF subfamily.</text>
</comment>
<name>C5BZ96_BEUC1</name>
<dbReference type="OrthoDB" id="3688906at2"/>
<keyword evidence="3" id="KW-0731">Sigma factor</keyword>
<evidence type="ECO:0000256" key="4">
    <source>
        <dbReference type="ARBA" id="ARBA00023125"/>
    </source>
</evidence>
<evidence type="ECO:0000256" key="3">
    <source>
        <dbReference type="ARBA" id="ARBA00023082"/>
    </source>
</evidence>
<dbReference type="GO" id="GO:0003677">
    <property type="term" value="F:DNA binding"/>
    <property type="evidence" value="ECO:0007669"/>
    <property type="project" value="UniProtKB-KW"/>
</dbReference>
<evidence type="ECO:0000256" key="1">
    <source>
        <dbReference type="ARBA" id="ARBA00010641"/>
    </source>
</evidence>
<dbReference type="KEGG" id="bcv:Bcav_2966"/>
<sequence>MTPDEVLTVLVSERRRALVGYAYLLCGSLAEAEELVQESLMRTYVRLGRGADVHDAEPYVRRSILRLYVDGYRRRRRWLDVRHLVVTQEHGGDVELTAAQLDVRGALSTLPRRERACVVLRYYSDLTVRQIAEQLGVSEGAVKRYLSQGVRRLEGVLGPGGTAVDDAGRLDPDRPSSGRVP</sequence>
<feature type="compositionally biased region" description="Basic and acidic residues" evidence="6">
    <location>
        <begin position="166"/>
        <end position="181"/>
    </location>
</feature>
<keyword evidence="4" id="KW-0238">DNA-binding</keyword>
<accession>C5BZ96</accession>
<organism evidence="9 10">
    <name type="scientific">Beutenbergia cavernae (strain ATCC BAA-8 / DSM 12333 / CCUG 43141 / JCM 11478 / NBRC 16432 / NCIMB 13614 / HKI 0122)</name>
    <dbReference type="NCBI Taxonomy" id="471853"/>
    <lineage>
        <taxon>Bacteria</taxon>
        <taxon>Bacillati</taxon>
        <taxon>Actinomycetota</taxon>
        <taxon>Actinomycetes</taxon>
        <taxon>Micrococcales</taxon>
        <taxon>Beutenbergiaceae</taxon>
        <taxon>Beutenbergia</taxon>
    </lineage>
</organism>
<dbReference type="Pfam" id="PF04542">
    <property type="entry name" value="Sigma70_r2"/>
    <property type="match status" value="1"/>
</dbReference>
<dbReference type="SUPFAM" id="SSF88659">
    <property type="entry name" value="Sigma3 and sigma4 domains of RNA polymerase sigma factors"/>
    <property type="match status" value="1"/>
</dbReference>
<dbReference type="Proteomes" id="UP000007962">
    <property type="component" value="Chromosome"/>
</dbReference>
<feature type="region of interest" description="Disordered" evidence="6">
    <location>
        <begin position="162"/>
        <end position="181"/>
    </location>
</feature>
<reference evidence="9 10" key="1">
    <citation type="journal article" date="2009" name="Stand. Genomic Sci.">
        <title>Complete genome sequence of Beutenbergia cavernae type strain (HKI 0122).</title>
        <authorList>
            <person name="Land M."/>
            <person name="Pukall R."/>
            <person name="Abt B."/>
            <person name="Goker M."/>
            <person name="Rohde M."/>
            <person name="Glavina Del Rio T."/>
            <person name="Tice H."/>
            <person name="Copeland A."/>
            <person name="Cheng J.F."/>
            <person name="Lucas S."/>
            <person name="Chen F."/>
            <person name="Nolan M."/>
            <person name="Bruce D."/>
            <person name="Goodwin L."/>
            <person name="Pitluck S."/>
            <person name="Ivanova N."/>
            <person name="Mavromatis K."/>
            <person name="Ovchinnikova G."/>
            <person name="Pati A."/>
            <person name="Chen A."/>
            <person name="Palaniappan K."/>
            <person name="Hauser L."/>
            <person name="Chang Y.J."/>
            <person name="Jefferies C.C."/>
            <person name="Saunders E."/>
            <person name="Brettin T."/>
            <person name="Detter J.C."/>
            <person name="Han C."/>
            <person name="Chain P."/>
            <person name="Bristow J."/>
            <person name="Eisen J.A."/>
            <person name="Markowitz V."/>
            <person name="Hugenholtz P."/>
            <person name="Kyrpides N.C."/>
            <person name="Klenk H.P."/>
            <person name="Lapidus A."/>
        </authorList>
    </citation>
    <scope>NUCLEOTIDE SEQUENCE [LARGE SCALE GENOMIC DNA]</scope>
    <source>
        <strain evidence="10">ATCC BAA-8 / DSM 12333 / NBRC 16432</strain>
    </source>
</reference>
<dbReference type="RefSeq" id="WP_015883451.1">
    <property type="nucleotide sequence ID" value="NC_012669.1"/>
</dbReference>
<feature type="domain" description="RNA polymerase sigma factor 70 region 4 type 2" evidence="8">
    <location>
        <begin position="102"/>
        <end position="153"/>
    </location>
</feature>
<dbReference type="InterPro" id="IPR013324">
    <property type="entry name" value="RNA_pol_sigma_r3/r4-like"/>
</dbReference>
<dbReference type="GO" id="GO:0016987">
    <property type="term" value="F:sigma factor activity"/>
    <property type="evidence" value="ECO:0007669"/>
    <property type="project" value="UniProtKB-KW"/>
</dbReference>
<dbReference type="Pfam" id="PF08281">
    <property type="entry name" value="Sigma70_r4_2"/>
    <property type="match status" value="1"/>
</dbReference>
<dbReference type="Gene3D" id="1.10.1740.10">
    <property type="match status" value="1"/>
</dbReference>
<dbReference type="InterPro" id="IPR013249">
    <property type="entry name" value="RNA_pol_sigma70_r4_t2"/>
</dbReference>
<keyword evidence="10" id="KW-1185">Reference proteome</keyword>
<dbReference type="InterPro" id="IPR013325">
    <property type="entry name" value="RNA_pol_sigma_r2"/>
</dbReference>
<dbReference type="eggNOG" id="COG1595">
    <property type="taxonomic scope" value="Bacteria"/>
</dbReference>
<keyword evidence="2" id="KW-0805">Transcription regulation</keyword>
<dbReference type="SUPFAM" id="SSF88946">
    <property type="entry name" value="Sigma2 domain of RNA polymerase sigma factors"/>
    <property type="match status" value="1"/>
</dbReference>
<dbReference type="HOGENOM" id="CLU_047691_15_5_11"/>
<feature type="domain" description="RNA polymerase sigma-70 region 2" evidence="7">
    <location>
        <begin position="10"/>
        <end position="77"/>
    </location>
</feature>
<dbReference type="EMBL" id="CP001618">
    <property type="protein sequence ID" value="ACQ81211.1"/>
    <property type="molecule type" value="Genomic_DNA"/>
</dbReference>
<gene>
    <name evidence="9" type="ordered locus">Bcav_2966</name>
</gene>
<dbReference type="Gene3D" id="1.10.10.10">
    <property type="entry name" value="Winged helix-like DNA-binding domain superfamily/Winged helix DNA-binding domain"/>
    <property type="match status" value="1"/>
</dbReference>
<evidence type="ECO:0000256" key="2">
    <source>
        <dbReference type="ARBA" id="ARBA00023015"/>
    </source>
</evidence>
<dbReference type="InterPro" id="IPR014284">
    <property type="entry name" value="RNA_pol_sigma-70_dom"/>
</dbReference>
<evidence type="ECO:0000256" key="5">
    <source>
        <dbReference type="ARBA" id="ARBA00023163"/>
    </source>
</evidence>
<protein>
    <submittedName>
        <fullName evidence="9">RNA polymerase, sigma-24 subunit, ECF subfamily</fullName>
    </submittedName>
</protein>
<evidence type="ECO:0000313" key="9">
    <source>
        <dbReference type="EMBL" id="ACQ81211.1"/>
    </source>
</evidence>
<dbReference type="InterPro" id="IPR036388">
    <property type="entry name" value="WH-like_DNA-bd_sf"/>
</dbReference>
<dbReference type="NCBIfam" id="TIGR02937">
    <property type="entry name" value="sigma70-ECF"/>
    <property type="match status" value="1"/>
</dbReference>
<evidence type="ECO:0000259" key="8">
    <source>
        <dbReference type="Pfam" id="PF08281"/>
    </source>
</evidence>
<dbReference type="InterPro" id="IPR039425">
    <property type="entry name" value="RNA_pol_sigma-70-like"/>
</dbReference>
<evidence type="ECO:0000259" key="7">
    <source>
        <dbReference type="Pfam" id="PF04542"/>
    </source>
</evidence>
<dbReference type="CDD" id="cd06171">
    <property type="entry name" value="Sigma70_r4"/>
    <property type="match status" value="1"/>
</dbReference>
<keyword evidence="5" id="KW-0804">Transcription</keyword>
<dbReference type="GO" id="GO:0006352">
    <property type="term" value="P:DNA-templated transcription initiation"/>
    <property type="evidence" value="ECO:0007669"/>
    <property type="project" value="InterPro"/>
</dbReference>
<proteinExistence type="inferred from homology"/>
<evidence type="ECO:0000256" key="6">
    <source>
        <dbReference type="SAM" id="MobiDB-lite"/>
    </source>
</evidence>
<dbReference type="PANTHER" id="PTHR43133">
    <property type="entry name" value="RNA POLYMERASE ECF-TYPE SIGMA FACTO"/>
    <property type="match status" value="1"/>
</dbReference>
<dbReference type="PANTHER" id="PTHR43133:SF50">
    <property type="entry name" value="ECF RNA POLYMERASE SIGMA FACTOR SIGM"/>
    <property type="match status" value="1"/>
</dbReference>
<dbReference type="InterPro" id="IPR007627">
    <property type="entry name" value="RNA_pol_sigma70_r2"/>
</dbReference>
<evidence type="ECO:0000313" key="10">
    <source>
        <dbReference type="Proteomes" id="UP000007962"/>
    </source>
</evidence>
<dbReference type="AlphaFoldDB" id="C5BZ96"/>